<proteinExistence type="predicted"/>
<dbReference type="AlphaFoldDB" id="H0E483"/>
<keyword evidence="5" id="KW-0472">Membrane</keyword>
<name>H0E483_9ACTN</name>
<comment type="subcellular location">
    <subcellularLocation>
        <location evidence="1">Cell membrane</location>
        <topology evidence="1">Multi-pass membrane protein</topology>
    </subcellularLocation>
</comment>
<keyword evidence="4" id="KW-1133">Transmembrane helix</keyword>
<evidence type="ECO:0000256" key="4">
    <source>
        <dbReference type="ARBA" id="ARBA00022989"/>
    </source>
</evidence>
<keyword evidence="7" id="KW-0030">Aminoacyl-tRNA synthetase</keyword>
<sequence length="322" mass="34852">MAADGALAYRVAGRTAVVGGDPVAAGGRAAALLADFAERAGEQRHRVVVYGASARHLDDYRADGQRAICIGEEAVVDSGSFTLRGQRMRSVRRALSRQQRHGWQLECVAGAALGPAAAELHHLETAWRADRERLCGFAMTSGRLHGTLDDARATFVLARDPDGALRAALRMAPFLGGLSLDVQRRIGETPNGLTEAMIATVLLHAAEHGIATVSLNFAGFSQLLDPERARRSRDRLARAALRRTGDRFQLDRLVTFCDKFGPRWEPRYLVLPRQASAALAGWRVLQAEGHVPGAATTRALSPLRQRHGRGVPSEARAALQPR</sequence>
<dbReference type="GO" id="GO:0004812">
    <property type="term" value="F:aminoacyl-tRNA ligase activity"/>
    <property type="evidence" value="ECO:0007669"/>
    <property type="project" value="UniProtKB-KW"/>
</dbReference>
<dbReference type="Pfam" id="PF09924">
    <property type="entry name" value="LPG_synthase_C"/>
    <property type="match status" value="1"/>
</dbReference>
<evidence type="ECO:0000259" key="6">
    <source>
        <dbReference type="Pfam" id="PF09924"/>
    </source>
</evidence>
<dbReference type="InterPro" id="IPR051211">
    <property type="entry name" value="PG_lysyltransferase"/>
</dbReference>
<dbReference type="Proteomes" id="UP000005143">
    <property type="component" value="Unassembled WGS sequence"/>
</dbReference>
<reference evidence="7 8" key="1">
    <citation type="journal article" date="2013" name="Biodegradation">
        <title>Quantitative proteomic analysis of ibuprofen-degrading Patulibacter sp. strain I11.</title>
        <authorList>
            <person name="Almeida B."/>
            <person name="Kjeldal H."/>
            <person name="Lolas I."/>
            <person name="Knudsen A.D."/>
            <person name="Carvalho G."/>
            <person name="Nielsen K.L."/>
            <person name="Barreto Crespo M.T."/>
            <person name="Stensballe A."/>
            <person name="Nielsen J.L."/>
        </authorList>
    </citation>
    <scope>NUCLEOTIDE SEQUENCE [LARGE SCALE GENOMIC DNA]</scope>
    <source>
        <strain evidence="7 8">I11</strain>
    </source>
</reference>
<evidence type="ECO:0000256" key="2">
    <source>
        <dbReference type="ARBA" id="ARBA00022475"/>
    </source>
</evidence>
<keyword evidence="3" id="KW-0812">Transmembrane</keyword>
<dbReference type="GO" id="GO:0016755">
    <property type="term" value="F:aminoacyltransferase activity"/>
    <property type="evidence" value="ECO:0007669"/>
    <property type="project" value="TreeGrafter"/>
</dbReference>
<dbReference type="InterPro" id="IPR024320">
    <property type="entry name" value="LPG_synthase_C"/>
</dbReference>
<dbReference type="PANTHER" id="PTHR34697">
    <property type="entry name" value="PHOSPHATIDYLGLYCEROL LYSYLTRANSFERASE"/>
    <property type="match status" value="1"/>
</dbReference>
<gene>
    <name evidence="7" type="ORF">PAI11_16100</name>
</gene>
<comment type="caution">
    <text evidence="7">The sequence shown here is derived from an EMBL/GenBank/DDBJ whole genome shotgun (WGS) entry which is preliminary data.</text>
</comment>
<protein>
    <submittedName>
        <fullName evidence="7">Putativelysyl-tRNA synthetase</fullName>
    </submittedName>
</protein>
<keyword evidence="2" id="KW-1003">Cell membrane</keyword>
<evidence type="ECO:0000256" key="3">
    <source>
        <dbReference type="ARBA" id="ARBA00022692"/>
    </source>
</evidence>
<feature type="domain" description="Phosphatidylglycerol lysyltransferase C-terminal" evidence="6">
    <location>
        <begin position="3"/>
        <end position="270"/>
    </location>
</feature>
<keyword evidence="8" id="KW-1185">Reference proteome</keyword>
<evidence type="ECO:0000313" key="7">
    <source>
        <dbReference type="EMBL" id="EHN11499.1"/>
    </source>
</evidence>
<evidence type="ECO:0000256" key="1">
    <source>
        <dbReference type="ARBA" id="ARBA00004651"/>
    </source>
</evidence>
<dbReference type="PANTHER" id="PTHR34697:SF2">
    <property type="entry name" value="PHOSPHATIDYLGLYCEROL LYSYLTRANSFERASE"/>
    <property type="match status" value="1"/>
</dbReference>
<accession>H0E483</accession>
<keyword evidence="7" id="KW-0436">Ligase</keyword>
<dbReference type="GO" id="GO:0055091">
    <property type="term" value="P:phospholipid homeostasis"/>
    <property type="evidence" value="ECO:0007669"/>
    <property type="project" value="TreeGrafter"/>
</dbReference>
<dbReference type="EMBL" id="AGUD01000098">
    <property type="protein sequence ID" value="EHN11499.1"/>
    <property type="molecule type" value="Genomic_DNA"/>
</dbReference>
<dbReference type="PATRIC" id="fig|1097667.3.peg.1597"/>
<organism evidence="7 8">
    <name type="scientific">Patulibacter medicamentivorans</name>
    <dbReference type="NCBI Taxonomy" id="1097667"/>
    <lineage>
        <taxon>Bacteria</taxon>
        <taxon>Bacillati</taxon>
        <taxon>Actinomycetota</taxon>
        <taxon>Thermoleophilia</taxon>
        <taxon>Solirubrobacterales</taxon>
        <taxon>Patulibacteraceae</taxon>
        <taxon>Patulibacter</taxon>
    </lineage>
</organism>
<evidence type="ECO:0000313" key="8">
    <source>
        <dbReference type="Proteomes" id="UP000005143"/>
    </source>
</evidence>
<dbReference type="GO" id="GO:0005886">
    <property type="term" value="C:plasma membrane"/>
    <property type="evidence" value="ECO:0007669"/>
    <property type="project" value="UniProtKB-SubCell"/>
</dbReference>
<evidence type="ECO:0000256" key="5">
    <source>
        <dbReference type="ARBA" id="ARBA00023136"/>
    </source>
</evidence>